<dbReference type="PANTHER" id="PTHR10910:SF62">
    <property type="entry name" value="AT07585P-RELATED"/>
    <property type="match status" value="1"/>
</dbReference>
<dbReference type="AlphaFoldDB" id="A0A7T8GV52"/>
<name>A0A7T8GV52_CALRO</name>
<dbReference type="Proteomes" id="UP000595437">
    <property type="component" value="Chromosome 13"/>
</dbReference>
<dbReference type="GO" id="GO:0005730">
    <property type="term" value="C:nucleolus"/>
    <property type="evidence" value="ECO:0007669"/>
    <property type="project" value="TreeGrafter"/>
</dbReference>
<evidence type="ECO:0000313" key="2">
    <source>
        <dbReference type="Proteomes" id="UP000595437"/>
    </source>
</evidence>
<dbReference type="GO" id="GO:0006382">
    <property type="term" value="P:adenosine to inosine editing"/>
    <property type="evidence" value="ECO:0007669"/>
    <property type="project" value="TreeGrafter"/>
</dbReference>
<protein>
    <submittedName>
        <fullName evidence="1">Uncharacterized protein</fullName>
    </submittedName>
</protein>
<reference evidence="2" key="1">
    <citation type="submission" date="2021-01" db="EMBL/GenBank/DDBJ databases">
        <title>Caligus Genome Assembly.</title>
        <authorList>
            <person name="Gallardo-Escarate C."/>
        </authorList>
    </citation>
    <scope>NUCLEOTIDE SEQUENCE [LARGE SCALE GENOMIC DNA]</scope>
</reference>
<dbReference type="PANTHER" id="PTHR10910">
    <property type="entry name" value="EUKARYOTE SPECIFIC DSRNA BINDING PROTEIN"/>
    <property type="match status" value="1"/>
</dbReference>
<organism evidence="1 2">
    <name type="scientific">Caligus rogercresseyi</name>
    <name type="common">Sea louse</name>
    <dbReference type="NCBI Taxonomy" id="217165"/>
    <lineage>
        <taxon>Eukaryota</taxon>
        <taxon>Metazoa</taxon>
        <taxon>Ecdysozoa</taxon>
        <taxon>Arthropoda</taxon>
        <taxon>Crustacea</taxon>
        <taxon>Multicrustacea</taxon>
        <taxon>Hexanauplia</taxon>
        <taxon>Copepoda</taxon>
        <taxon>Siphonostomatoida</taxon>
        <taxon>Caligidae</taxon>
        <taxon>Caligus</taxon>
    </lineage>
</organism>
<sequence>TNIPVSEFSLPQSVSDRIGKLILERFGEMMEGHSEHSRRKVLAGVVMTKDEAMEDMTIVSVSTGTKCINGEHMSVSGNSLNGANYIFLLLKDNQGGALSQT</sequence>
<keyword evidence="2" id="KW-1185">Reference proteome</keyword>
<dbReference type="GO" id="GO:0003725">
    <property type="term" value="F:double-stranded RNA binding"/>
    <property type="evidence" value="ECO:0007669"/>
    <property type="project" value="TreeGrafter"/>
</dbReference>
<dbReference type="OrthoDB" id="6359451at2759"/>
<dbReference type="GO" id="GO:0008251">
    <property type="term" value="F:tRNA-specific adenosine deaminase activity"/>
    <property type="evidence" value="ECO:0007669"/>
    <property type="project" value="TreeGrafter"/>
</dbReference>
<gene>
    <name evidence="1" type="ORF">FKW44_018548</name>
</gene>
<dbReference type="GO" id="GO:0006396">
    <property type="term" value="P:RNA processing"/>
    <property type="evidence" value="ECO:0007669"/>
    <property type="project" value="TreeGrafter"/>
</dbReference>
<proteinExistence type="predicted"/>
<accession>A0A7T8GV52</accession>
<evidence type="ECO:0000313" key="1">
    <source>
        <dbReference type="EMBL" id="QQP38070.1"/>
    </source>
</evidence>
<dbReference type="GO" id="GO:0003726">
    <property type="term" value="F:double-stranded RNA adenosine deaminase activity"/>
    <property type="evidence" value="ECO:0007669"/>
    <property type="project" value="TreeGrafter"/>
</dbReference>
<dbReference type="GO" id="GO:0005737">
    <property type="term" value="C:cytoplasm"/>
    <property type="evidence" value="ECO:0007669"/>
    <property type="project" value="TreeGrafter"/>
</dbReference>
<dbReference type="EMBL" id="CP045902">
    <property type="protein sequence ID" value="QQP38070.1"/>
    <property type="molecule type" value="Genomic_DNA"/>
</dbReference>
<feature type="non-terminal residue" evidence="1">
    <location>
        <position position="101"/>
    </location>
</feature>